<evidence type="ECO:0000313" key="3">
    <source>
        <dbReference type="Proteomes" id="UP000747399"/>
    </source>
</evidence>
<name>A0A8J4BH04_9CHLO</name>
<sequence>MKMMHGAFFRAFVKRSRRRDAPTLTNISTSDDDEMLKNSTPTSPATAQARSVLPQPGGPESSTPWVYLVGFLRKSATSTRLALAVLMPATSANVTPVASSASTTVAWLFPGQPQVNQRTPCANV</sequence>
<dbReference type="Proteomes" id="UP000747399">
    <property type="component" value="Unassembled WGS sequence"/>
</dbReference>
<proteinExistence type="predicted"/>
<organism evidence="2 3">
    <name type="scientific">Volvox africanus</name>
    <dbReference type="NCBI Taxonomy" id="51714"/>
    <lineage>
        <taxon>Eukaryota</taxon>
        <taxon>Viridiplantae</taxon>
        <taxon>Chlorophyta</taxon>
        <taxon>core chlorophytes</taxon>
        <taxon>Chlorophyceae</taxon>
        <taxon>CS clade</taxon>
        <taxon>Chlamydomonadales</taxon>
        <taxon>Volvocaceae</taxon>
        <taxon>Volvox</taxon>
    </lineage>
</organism>
<protein>
    <submittedName>
        <fullName evidence="2">Uncharacterized protein</fullName>
    </submittedName>
</protein>
<dbReference type="EMBL" id="BNCO01000045">
    <property type="protein sequence ID" value="GIL61424.1"/>
    <property type="molecule type" value="Genomic_DNA"/>
</dbReference>
<evidence type="ECO:0000256" key="1">
    <source>
        <dbReference type="SAM" id="MobiDB-lite"/>
    </source>
</evidence>
<evidence type="ECO:0000313" key="2">
    <source>
        <dbReference type="EMBL" id="GIL61424.1"/>
    </source>
</evidence>
<dbReference type="PANTHER" id="PTHR37449:SF1">
    <property type="entry name" value="OS02G0159950 PROTEIN"/>
    <property type="match status" value="1"/>
</dbReference>
<reference evidence="2" key="1">
    <citation type="journal article" date="2021" name="Proc. Natl. Acad. Sci. U.S.A.">
        <title>Three genomes in the algal genus Volvox reveal the fate of a haploid sex-determining region after a transition to homothallism.</title>
        <authorList>
            <person name="Yamamoto K."/>
            <person name="Hamaji T."/>
            <person name="Kawai-Toyooka H."/>
            <person name="Matsuzaki R."/>
            <person name="Takahashi F."/>
            <person name="Nishimura Y."/>
            <person name="Kawachi M."/>
            <person name="Noguchi H."/>
            <person name="Minakuchi Y."/>
            <person name="Umen J.G."/>
            <person name="Toyoda A."/>
            <person name="Nozaki H."/>
        </authorList>
    </citation>
    <scope>NUCLEOTIDE SEQUENCE</scope>
    <source>
        <strain evidence="2">NIES-3780</strain>
    </source>
</reference>
<dbReference type="AlphaFoldDB" id="A0A8J4BH04"/>
<keyword evidence="3" id="KW-1185">Reference proteome</keyword>
<feature type="region of interest" description="Disordered" evidence="1">
    <location>
        <begin position="20"/>
        <end position="60"/>
    </location>
</feature>
<comment type="caution">
    <text evidence="2">The sequence shown here is derived from an EMBL/GenBank/DDBJ whole genome shotgun (WGS) entry which is preliminary data.</text>
</comment>
<dbReference type="PANTHER" id="PTHR37449">
    <property type="match status" value="1"/>
</dbReference>
<accession>A0A8J4BH04</accession>
<feature type="compositionally biased region" description="Polar residues" evidence="1">
    <location>
        <begin position="37"/>
        <end position="49"/>
    </location>
</feature>
<gene>
    <name evidence="2" type="ORF">Vafri_15831</name>
</gene>